<comment type="subcellular location">
    <subcellularLocation>
        <location evidence="2">Membrane</location>
    </subcellularLocation>
</comment>
<organism evidence="11 12">
    <name type="scientific">Pontivivens insulae</name>
    <dbReference type="NCBI Taxonomy" id="1639689"/>
    <lineage>
        <taxon>Bacteria</taxon>
        <taxon>Pseudomonadati</taxon>
        <taxon>Pseudomonadota</taxon>
        <taxon>Alphaproteobacteria</taxon>
        <taxon>Rhodobacterales</taxon>
        <taxon>Paracoccaceae</taxon>
        <taxon>Pontivivens</taxon>
    </lineage>
</organism>
<reference evidence="11 12" key="1">
    <citation type="submission" date="2018-03" db="EMBL/GenBank/DDBJ databases">
        <authorList>
            <person name="Keele B.F."/>
        </authorList>
    </citation>
    <scope>NUCLEOTIDE SEQUENCE [LARGE SCALE GENOMIC DNA]</scope>
    <source>
        <strain evidence="11 12">CeCT 8812</strain>
    </source>
</reference>
<evidence type="ECO:0000256" key="8">
    <source>
        <dbReference type="ARBA" id="ARBA00022840"/>
    </source>
</evidence>
<dbReference type="AlphaFoldDB" id="A0A2R8A6M1"/>
<dbReference type="EMBL" id="OMKW01000001">
    <property type="protein sequence ID" value="SPF27865.1"/>
    <property type="molecule type" value="Genomic_DNA"/>
</dbReference>
<dbReference type="PANTHER" id="PTHR41523:SF8">
    <property type="entry name" value="ETHYLENE RESPONSE SENSOR PROTEIN"/>
    <property type="match status" value="1"/>
</dbReference>
<feature type="domain" description="HAMP" evidence="10">
    <location>
        <begin position="297"/>
        <end position="351"/>
    </location>
</feature>
<feature type="transmembrane region" description="Helical" evidence="9">
    <location>
        <begin position="281"/>
        <end position="301"/>
    </location>
</feature>
<evidence type="ECO:0000256" key="6">
    <source>
        <dbReference type="ARBA" id="ARBA00022741"/>
    </source>
</evidence>
<dbReference type="RefSeq" id="WP_162844843.1">
    <property type="nucleotide sequence ID" value="NZ_OMKW01000001.1"/>
</dbReference>
<dbReference type="CDD" id="cd12914">
    <property type="entry name" value="PDC1_DGC_like"/>
    <property type="match status" value="1"/>
</dbReference>
<sequence>MQLPLARQIVLLLLIALLPILLYGVLASVKTIERTERLASSQLLTLAERAATFERLVIAEGFGLAGGLASDPAVHSGTPQACSDVLSRFVGMSNTFIFASFVGTDGMMRCSSEGVLNTDLSETPDFQRQLEEPSRLVSAVVEGRVTGRAVVVLGYPVYVDGDWKGVLSLSLPRDAISVLVPEDGSDGLQAALVDGEGRVLRGANDSAADPTGDWLPATEELAISEGLSSHVFRAEDRTGFERIYAYVPIEPGELSGVFSVEDPAALVPFWRSVLQQIALPLLIWVLCLALAYATMRHLVVLPIRMINRRMSDFRIGNRTSALKPIGYAPGEFSALSDTFRTMGSEMDKSERELSGLLDEKTVLLLEVYHRVKNNLQLIISIMNIQLRSASSDAERATIIRLRERIMGLALVHQRLYETPDVSAVPAHGVLSEIIVNLSENAEMGGRGRSVVRSELDDIVLHPDQAVPLSLLVTEALLNALRSADLANEDHCIDVSLKANDDNIVSFDVSFVADPAALDLVGQTGMTKRLIDAFVMQLGGKITMNVDDATKRAEMHVEFERLLPETMAGMMGAPGERGLRRVS</sequence>
<dbReference type="InterPro" id="IPR011495">
    <property type="entry name" value="Sig_transdc_His_kin_sub2_dim/P"/>
</dbReference>
<comment type="catalytic activity">
    <reaction evidence="1">
        <text>ATP + protein L-histidine = ADP + protein N-phospho-L-histidine.</text>
        <dbReference type="EC" id="2.7.13.3"/>
    </reaction>
</comment>
<evidence type="ECO:0000256" key="9">
    <source>
        <dbReference type="SAM" id="Phobius"/>
    </source>
</evidence>
<accession>A0A2R8A6M1</accession>
<keyword evidence="9" id="KW-1133">Transmembrane helix</keyword>
<dbReference type="Pfam" id="PF07568">
    <property type="entry name" value="HisKA_2"/>
    <property type="match status" value="1"/>
</dbReference>
<keyword evidence="7 11" id="KW-0418">Kinase</keyword>
<keyword evidence="6" id="KW-0547">Nucleotide-binding</keyword>
<dbReference type="GO" id="GO:0007165">
    <property type="term" value="P:signal transduction"/>
    <property type="evidence" value="ECO:0007669"/>
    <property type="project" value="InterPro"/>
</dbReference>
<dbReference type="Gene3D" id="3.30.565.10">
    <property type="entry name" value="Histidine kinase-like ATPase, C-terminal domain"/>
    <property type="match status" value="1"/>
</dbReference>
<dbReference type="Proteomes" id="UP000244932">
    <property type="component" value="Unassembled WGS sequence"/>
</dbReference>
<dbReference type="PANTHER" id="PTHR41523">
    <property type="entry name" value="TWO-COMPONENT SYSTEM SENSOR PROTEIN"/>
    <property type="match status" value="1"/>
</dbReference>
<dbReference type="GO" id="GO:0016020">
    <property type="term" value="C:membrane"/>
    <property type="evidence" value="ECO:0007669"/>
    <property type="project" value="UniProtKB-SubCell"/>
</dbReference>
<keyword evidence="5 11" id="KW-0808">Transferase</keyword>
<evidence type="ECO:0000256" key="2">
    <source>
        <dbReference type="ARBA" id="ARBA00004370"/>
    </source>
</evidence>
<keyword evidence="12" id="KW-1185">Reference proteome</keyword>
<name>A0A2R8A6M1_9RHOB</name>
<evidence type="ECO:0000256" key="1">
    <source>
        <dbReference type="ARBA" id="ARBA00000085"/>
    </source>
</evidence>
<dbReference type="InterPro" id="IPR003660">
    <property type="entry name" value="HAMP_dom"/>
</dbReference>
<evidence type="ECO:0000313" key="11">
    <source>
        <dbReference type="EMBL" id="SPF27865.1"/>
    </source>
</evidence>
<proteinExistence type="predicted"/>
<dbReference type="GO" id="GO:0004673">
    <property type="term" value="F:protein histidine kinase activity"/>
    <property type="evidence" value="ECO:0007669"/>
    <property type="project" value="UniProtKB-EC"/>
</dbReference>
<gene>
    <name evidence="11" type="primary">pdtaS_1</name>
    <name evidence="11" type="ORF">POI8812_00160</name>
</gene>
<dbReference type="GO" id="GO:0005524">
    <property type="term" value="F:ATP binding"/>
    <property type="evidence" value="ECO:0007669"/>
    <property type="project" value="UniProtKB-KW"/>
</dbReference>
<evidence type="ECO:0000256" key="7">
    <source>
        <dbReference type="ARBA" id="ARBA00022777"/>
    </source>
</evidence>
<keyword evidence="8" id="KW-0067">ATP-binding</keyword>
<keyword evidence="9" id="KW-0472">Membrane</keyword>
<dbReference type="EC" id="2.7.13.3" evidence="3"/>
<evidence type="ECO:0000313" key="12">
    <source>
        <dbReference type="Proteomes" id="UP000244932"/>
    </source>
</evidence>
<dbReference type="InterPro" id="IPR036890">
    <property type="entry name" value="HATPase_C_sf"/>
</dbReference>
<evidence type="ECO:0000256" key="5">
    <source>
        <dbReference type="ARBA" id="ARBA00022679"/>
    </source>
</evidence>
<evidence type="ECO:0000259" key="10">
    <source>
        <dbReference type="PROSITE" id="PS50885"/>
    </source>
</evidence>
<dbReference type="PROSITE" id="PS50885">
    <property type="entry name" value="HAMP"/>
    <property type="match status" value="1"/>
</dbReference>
<evidence type="ECO:0000256" key="4">
    <source>
        <dbReference type="ARBA" id="ARBA00022553"/>
    </source>
</evidence>
<dbReference type="Gene3D" id="3.30.450.20">
    <property type="entry name" value="PAS domain"/>
    <property type="match status" value="2"/>
</dbReference>
<keyword evidence="4" id="KW-0597">Phosphoprotein</keyword>
<evidence type="ECO:0000256" key="3">
    <source>
        <dbReference type="ARBA" id="ARBA00012438"/>
    </source>
</evidence>
<keyword evidence="9" id="KW-0812">Transmembrane</keyword>
<protein>
    <recommendedName>
        <fullName evidence="3">histidine kinase</fullName>
        <ecNumber evidence="3">2.7.13.3</ecNumber>
    </recommendedName>
</protein>